<dbReference type="RefSeq" id="WP_185060045.1">
    <property type="nucleotide sequence ID" value="NZ_BAABJP010000024.1"/>
</dbReference>
<evidence type="ECO:0000313" key="3">
    <source>
        <dbReference type="Proteomes" id="UP001428817"/>
    </source>
</evidence>
<keyword evidence="3" id="KW-1185">Reference proteome</keyword>
<gene>
    <name evidence="2" type="ORF">GCM10023321_45390</name>
</gene>
<dbReference type="Pfam" id="PF03992">
    <property type="entry name" value="ABM"/>
    <property type="match status" value="1"/>
</dbReference>
<accession>A0ABP9QG63</accession>
<reference evidence="3" key="1">
    <citation type="journal article" date="2019" name="Int. J. Syst. Evol. Microbiol.">
        <title>The Global Catalogue of Microorganisms (GCM) 10K type strain sequencing project: providing services to taxonomists for standard genome sequencing and annotation.</title>
        <authorList>
            <consortium name="The Broad Institute Genomics Platform"/>
            <consortium name="The Broad Institute Genome Sequencing Center for Infectious Disease"/>
            <person name="Wu L."/>
            <person name="Ma J."/>
        </authorList>
    </citation>
    <scope>NUCLEOTIDE SEQUENCE [LARGE SCALE GENOMIC DNA]</scope>
    <source>
        <strain evidence="3">JCM 18303</strain>
    </source>
</reference>
<dbReference type="Gene3D" id="3.30.70.100">
    <property type="match status" value="1"/>
</dbReference>
<protein>
    <recommendedName>
        <fullName evidence="1">ABM domain-containing protein</fullName>
    </recommendedName>
</protein>
<proteinExistence type="predicted"/>
<dbReference type="InterPro" id="IPR007138">
    <property type="entry name" value="ABM_dom"/>
</dbReference>
<name>A0ABP9QG63_9PSEU</name>
<comment type="caution">
    <text evidence="2">The sequence shown here is derived from an EMBL/GenBank/DDBJ whole genome shotgun (WGS) entry which is preliminary data.</text>
</comment>
<sequence length="96" mass="11041">MSIYSIWEHRFPADRAADGRAVTEAIWRDMLGFEGYLSHELLVDDDDPGHLVVVSQWASREHADETLRRYADHPNARAANDLVSEPRRRIVASRAR</sequence>
<evidence type="ECO:0000259" key="1">
    <source>
        <dbReference type="Pfam" id="PF03992"/>
    </source>
</evidence>
<dbReference type="Proteomes" id="UP001428817">
    <property type="component" value="Unassembled WGS sequence"/>
</dbReference>
<organism evidence="2 3">
    <name type="scientific">Pseudonocardia eucalypti</name>
    <dbReference type="NCBI Taxonomy" id="648755"/>
    <lineage>
        <taxon>Bacteria</taxon>
        <taxon>Bacillati</taxon>
        <taxon>Actinomycetota</taxon>
        <taxon>Actinomycetes</taxon>
        <taxon>Pseudonocardiales</taxon>
        <taxon>Pseudonocardiaceae</taxon>
        <taxon>Pseudonocardia</taxon>
    </lineage>
</organism>
<evidence type="ECO:0000313" key="2">
    <source>
        <dbReference type="EMBL" id="GAA5161323.1"/>
    </source>
</evidence>
<dbReference type="SUPFAM" id="SSF54909">
    <property type="entry name" value="Dimeric alpha+beta barrel"/>
    <property type="match status" value="1"/>
</dbReference>
<dbReference type="InterPro" id="IPR011008">
    <property type="entry name" value="Dimeric_a/b-barrel"/>
</dbReference>
<dbReference type="EMBL" id="BAABJP010000024">
    <property type="protein sequence ID" value="GAA5161323.1"/>
    <property type="molecule type" value="Genomic_DNA"/>
</dbReference>
<feature type="domain" description="ABM" evidence="1">
    <location>
        <begin position="11"/>
        <end position="65"/>
    </location>
</feature>